<evidence type="ECO:0000256" key="1">
    <source>
        <dbReference type="SAM" id="MobiDB-lite"/>
    </source>
</evidence>
<gene>
    <name evidence="2" type="ORF">SAMN04487905_101371</name>
</gene>
<feature type="region of interest" description="Disordered" evidence="1">
    <location>
        <begin position="1"/>
        <end position="29"/>
    </location>
</feature>
<protein>
    <submittedName>
        <fullName evidence="2">Uncharacterized protein</fullName>
    </submittedName>
</protein>
<proteinExistence type="predicted"/>
<evidence type="ECO:0000313" key="3">
    <source>
        <dbReference type="Proteomes" id="UP000199497"/>
    </source>
</evidence>
<dbReference type="AlphaFoldDB" id="A0A1H0P3C9"/>
<organism evidence="2 3">
    <name type="scientific">Actinopolyspora xinjiangensis</name>
    <dbReference type="NCBI Taxonomy" id="405564"/>
    <lineage>
        <taxon>Bacteria</taxon>
        <taxon>Bacillati</taxon>
        <taxon>Actinomycetota</taxon>
        <taxon>Actinomycetes</taxon>
        <taxon>Actinopolysporales</taxon>
        <taxon>Actinopolysporaceae</taxon>
        <taxon>Actinopolyspora</taxon>
    </lineage>
</organism>
<dbReference type="EMBL" id="FNJR01000001">
    <property type="protein sequence ID" value="SDO99464.1"/>
    <property type="molecule type" value="Genomic_DNA"/>
</dbReference>
<dbReference type="Proteomes" id="UP000199497">
    <property type="component" value="Unassembled WGS sequence"/>
</dbReference>
<sequence length="68" mass="6953">MVSGRGLQGAEPVQQAGEDRRVAGPTGWNWPGGGCGASVFASVATVAAPPQLRGCVREITGQRGHVPR</sequence>
<keyword evidence="3" id="KW-1185">Reference proteome</keyword>
<name>A0A1H0P3C9_9ACTN</name>
<evidence type="ECO:0000313" key="2">
    <source>
        <dbReference type="EMBL" id="SDO99464.1"/>
    </source>
</evidence>
<reference evidence="3" key="1">
    <citation type="submission" date="2016-10" db="EMBL/GenBank/DDBJ databases">
        <authorList>
            <person name="Varghese N."/>
            <person name="Submissions S."/>
        </authorList>
    </citation>
    <scope>NUCLEOTIDE SEQUENCE [LARGE SCALE GENOMIC DNA]</scope>
    <source>
        <strain evidence="3">DSM 46732</strain>
    </source>
</reference>
<accession>A0A1H0P3C9</accession>